<evidence type="ECO:0000313" key="2">
    <source>
        <dbReference type="EMBL" id="CDQ77162.1"/>
    </source>
</evidence>
<feature type="compositionally biased region" description="Basic and acidic residues" evidence="1">
    <location>
        <begin position="1"/>
        <end position="18"/>
    </location>
</feature>
<dbReference type="AlphaFoldDB" id="A0A060XD58"/>
<reference evidence="2" key="1">
    <citation type="journal article" date="2014" name="Nat. Commun.">
        <title>The rainbow trout genome provides novel insights into evolution after whole-genome duplication in vertebrates.</title>
        <authorList>
            <person name="Berthelot C."/>
            <person name="Brunet F."/>
            <person name="Chalopin D."/>
            <person name="Juanchich A."/>
            <person name="Bernard M."/>
            <person name="Noel B."/>
            <person name="Bento P."/>
            <person name="Da Silva C."/>
            <person name="Labadie K."/>
            <person name="Alberti A."/>
            <person name="Aury J.M."/>
            <person name="Louis A."/>
            <person name="Dehais P."/>
            <person name="Bardou P."/>
            <person name="Montfort J."/>
            <person name="Klopp C."/>
            <person name="Cabau C."/>
            <person name="Gaspin C."/>
            <person name="Thorgaard G.H."/>
            <person name="Boussaha M."/>
            <person name="Quillet E."/>
            <person name="Guyomard R."/>
            <person name="Galiana D."/>
            <person name="Bobe J."/>
            <person name="Volff J.N."/>
            <person name="Genet C."/>
            <person name="Wincker P."/>
            <person name="Jaillon O."/>
            <person name="Roest Crollius H."/>
            <person name="Guiguen Y."/>
        </authorList>
    </citation>
    <scope>NUCLEOTIDE SEQUENCE [LARGE SCALE GENOMIC DNA]</scope>
</reference>
<dbReference type="Proteomes" id="UP000193380">
    <property type="component" value="Unassembled WGS sequence"/>
</dbReference>
<name>A0A060XD58_ONCMY</name>
<sequence>MSDEETSGRHMEPHCLNREEEDENDGDDEDDVPDQPHSAPFSSENEAQGGDSARWQCTAPSTSPSGETPTHPSRPSSRPESQTPSRSLRETKKSSLSYSNKPAHMRRNIRMLLREHQLEAVTKAAQLEELERRQRLEQQRKEGHFPVPLLPEYTPGRTHTHMIDSWRSVSASVAERDHVICLSTSYSSTNVSEDDSKALITEAHAPKQGETPTPIFSIAH</sequence>
<protein>
    <submittedName>
        <fullName evidence="2">Uncharacterized protein</fullName>
    </submittedName>
</protein>
<accession>A0A060XD58</accession>
<organism evidence="2 3">
    <name type="scientific">Oncorhynchus mykiss</name>
    <name type="common">Rainbow trout</name>
    <name type="synonym">Salmo gairdneri</name>
    <dbReference type="NCBI Taxonomy" id="8022"/>
    <lineage>
        <taxon>Eukaryota</taxon>
        <taxon>Metazoa</taxon>
        <taxon>Chordata</taxon>
        <taxon>Craniata</taxon>
        <taxon>Vertebrata</taxon>
        <taxon>Euteleostomi</taxon>
        <taxon>Actinopterygii</taxon>
        <taxon>Neopterygii</taxon>
        <taxon>Teleostei</taxon>
        <taxon>Protacanthopterygii</taxon>
        <taxon>Salmoniformes</taxon>
        <taxon>Salmonidae</taxon>
        <taxon>Salmoninae</taxon>
        <taxon>Oncorhynchus</taxon>
    </lineage>
</organism>
<dbReference type="PaxDb" id="8022-A0A060XD58"/>
<feature type="compositionally biased region" description="Acidic residues" evidence="1">
    <location>
        <begin position="19"/>
        <end position="33"/>
    </location>
</feature>
<dbReference type="EMBL" id="FR905208">
    <property type="protein sequence ID" value="CDQ77162.1"/>
    <property type="molecule type" value="Genomic_DNA"/>
</dbReference>
<reference evidence="2" key="2">
    <citation type="submission" date="2014-03" db="EMBL/GenBank/DDBJ databases">
        <authorList>
            <person name="Genoscope - CEA"/>
        </authorList>
    </citation>
    <scope>NUCLEOTIDE SEQUENCE</scope>
</reference>
<feature type="region of interest" description="Disordered" evidence="1">
    <location>
        <begin position="1"/>
        <end position="103"/>
    </location>
</feature>
<feature type="compositionally biased region" description="Polar residues" evidence="1">
    <location>
        <begin position="58"/>
        <end position="67"/>
    </location>
</feature>
<proteinExistence type="predicted"/>
<evidence type="ECO:0000256" key="1">
    <source>
        <dbReference type="SAM" id="MobiDB-lite"/>
    </source>
</evidence>
<feature type="compositionally biased region" description="Low complexity" evidence="1">
    <location>
        <begin position="68"/>
        <end position="86"/>
    </location>
</feature>
<gene>
    <name evidence="2" type="ORF">GSONMT00014586001</name>
</gene>
<evidence type="ECO:0000313" key="3">
    <source>
        <dbReference type="Proteomes" id="UP000193380"/>
    </source>
</evidence>
<dbReference type="STRING" id="8022.A0A060XD58"/>